<evidence type="ECO:0000256" key="7">
    <source>
        <dbReference type="ARBA" id="ARBA00023065"/>
    </source>
</evidence>
<evidence type="ECO:0000256" key="5">
    <source>
        <dbReference type="ARBA" id="ARBA00022692"/>
    </source>
</evidence>
<dbReference type="AlphaFoldDB" id="Q1YUD7"/>
<keyword evidence="8 12" id="KW-0798">TonB box</keyword>
<organism evidence="14 15">
    <name type="scientific">gamma proteobacterium HTCC2207</name>
    <dbReference type="NCBI Taxonomy" id="314287"/>
    <lineage>
        <taxon>Bacteria</taxon>
        <taxon>Pseudomonadati</taxon>
        <taxon>Pseudomonadota</taxon>
        <taxon>Gammaproteobacteria</taxon>
        <taxon>Cellvibrionales</taxon>
        <taxon>Porticoccaceae</taxon>
        <taxon>SAR92 clade</taxon>
    </lineage>
</organism>
<evidence type="ECO:0000256" key="2">
    <source>
        <dbReference type="ARBA" id="ARBA00022448"/>
    </source>
</evidence>
<dbReference type="Gene3D" id="2.40.170.20">
    <property type="entry name" value="TonB-dependent receptor, beta-barrel domain"/>
    <property type="match status" value="1"/>
</dbReference>
<evidence type="ECO:0000256" key="3">
    <source>
        <dbReference type="ARBA" id="ARBA00022452"/>
    </source>
</evidence>
<comment type="caution">
    <text evidence="14">The sequence shown here is derived from an EMBL/GenBank/DDBJ whole genome shotgun (WGS) entry which is preliminary data.</text>
</comment>
<dbReference type="eggNOG" id="COG4773">
    <property type="taxonomic scope" value="Bacteria"/>
</dbReference>
<reference evidence="14 15" key="1">
    <citation type="submission" date="2006-03" db="EMBL/GenBank/DDBJ databases">
        <authorList>
            <person name="Giovannoni S.J."/>
            <person name="Cho J.-C."/>
            <person name="Ferriera S."/>
            <person name="Johnson J."/>
            <person name="Kravitz S."/>
            <person name="Halpern A."/>
            <person name="Remington K."/>
            <person name="Beeson K."/>
            <person name="Tran B."/>
            <person name="Rogers Y.-H."/>
            <person name="Friedman R."/>
            <person name="Venter J.C."/>
        </authorList>
    </citation>
    <scope>NUCLEOTIDE SEQUENCE [LARGE SCALE GENOMIC DNA]</scope>
    <source>
        <strain evidence="14 15">HTCC2207</strain>
    </source>
</reference>
<dbReference type="STRING" id="314287.GB2207_09931"/>
<keyword evidence="6" id="KW-0408">Iron</keyword>
<keyword evidence="9 11" id="KW-0472">Membrane</keyword>
<dbReference type="Gene3D" id="3.55.50.30">
    <property type="match status" value="1"/>
</dbReference>
<evidence type="ECO:0000256" key="12">
    <source>
        <dbReference type="RuleBase" id="RU003357"/>
    </source>
</evidence>
<evidence type="ECO:0000313" key="14">
    <source>
        <dbReference type="EMBL" id="EAS48121.1"/>
    </source>
</evidence>
<keyword evidence="10 11" id="KW-0998">Cell outer membrane</keyword>
<dbReference type="InterPro" id="IPR000531">
    <property type="entry name" value="Beta-barrel_TonB"/>
</dbReference>
<keyword evidence="4" id="KW-0410">Iron transport</keyword>
<dbReference type="PROSITE" id="PS52016">
    <property type="entry name" value="TONB_DEPENDENT_REC_3"/>
    <property type="match status" value="1"/>
</dbReference>
<evidence type="ECO:0000256" key="9">
    <source>
        <dbReference type="ARBA" id="ARBA00023136"/>
    </source>
</evidence>
<keyword evidence="5 11" id="KW-0812">Transmembrane</keyword>
<evidence type="ECO:0000256" key="11">
    <source>
        <dbReference type="PROSITE-ProRule" id="PRU01360"/>
    </source>
</evidence>
<evidence type="ECO:0000313" key="15">
    <source>
        <dbReference type="Proteomes" id="UP000005555"/>
    </source>
</evidence>
<dbReference type="Pfam" id="PF00593">
    <property type="entry name" value="TonB_dep_Rec_b-barrel"/>
    <property type="match status" value="1"/>
</dbReference>
<dbReference type="SUPFAM" id="SSF56935">
    <property type="entry name" value="Porins"/>
    <property type="match status" value="1"/>
</dbReference>
<dbReference type="EMBL" id="AAPI01000001">
    <property type="protein sequence ID" value="EAS48121.1"/>
    <property type="molecule type" value="Genomic_DNA"/>
</dbReference>
<dbReference type="HOGENOM" id="CLU_008287_15_3_6"/>
<dbReference type="InterPro" id="IPR012910">
    <property type="entry name" value="Plug_dom"/>
</dbReference>
<proteinExistence type="inferred from homology"/>
<feature type="domain" description="Secretin/TonB short N-terminal" evidence="13">
    <location>
        <begin position="68"/>
        <end position="119"/>
    </location>
</feature>
<keyword evidence="2 11" id="KW-0813">Transport</keyword>
<evidence type="ECO:0000256" key="4">
    <source>
        <dbReference type="ARBA" id="ARBA00022496"/>
    </source>
</evidence>
<evidence type="ECO:0000256" key="1">
    <source>
        <dbReference type="ARBA" id="ARBA00004571"/>
    </source>
</evidence>
<dbReference type="GO" id="GO:0006826">
    <property type="term" value="P:iron ion transport"/>
    <property type="evidence" value="ECO:0007669"/>
    <property type="project" value="UniProtKB-KW"/>
</dbReference>
<keyword evidence="14" id="KW-0675">Receptor</keyword>
<dbReference type="PANTHER" id="PTHR32552:SF81">
    <property type="entry name" value="TONB-DEPENDENT OUTER MEMBRANE RECEPTOR"/>
    <property type="match status" value="1"/>
</dbReference>
<accession>Q1YUD7</accession>
<evidence type="ECO:0000256" key="8">
    <source>
        <dbReference type="ARBA" id="ARBA00023077"/>
    </source>
</evidence>
<dbReference type="Proteomes" id="UP000005555">
    <property type="component" value="Unassembled WGS sequence"/>
</dbReference>
<evidence type="ECO:0000259" key="13">
    <source>
        <dbReference type="SMART" id="SM00965"/>
    </source>
</evidence>
<dbReference type="InterPro" id="IPR036942">
    <property type="entry name" value="Beta-barrel_TonB_sf"/>
</dbReference>
<keyword evidence="15" id="KW-1185">Reference proteome</keyword>
<protein>
    <submittedName>
        <fullName evidence="14">TonB-dependent receptor</fullName>
    </submittedName>
</protein>
<evidence type="ECO:0000256" key="6">
    <source>
        <dbReference type="ARBA" id="ARBA00023004"/>
    </source>
</evidence>
<evidence type="ECO:0000256" key="10">
    <source>
        <dbReference type="ARBA" id="ARBA00023237"/>
    </source>
</evidence>
<keyword evidence="3 11" id="KW-1134">Transmembrane beta strand</keyword>
<dbReference type="SMART" id="SM00965">
    <property type="entry name" value="STN"/>
    <property type="match status" value="1"/>
</dbReference>
<sequence length="936" mass="102648">MPTAVVLAATSFALDFGFIPQALAETSDLSLTAQSVQNSQTKAPTLAFNISPQPLESGLVAFSKQADINIIGVTAILRDHRVAVLKGDFTKAEALDRLLEGTGLSYEMINDTAVSIFVKPQVPETLDEEPFLQEIFITATGRATDLQKTPIAVSAFDQVRLDFAGATDLRALSYMVPGLEMTNTAPQAATLVQLRGVGSTNITEIADGPVSIHVDGIYSPRSQAAVALLYDVDRIEVLRGPQGTLRGRNSPSGSINVYNQQPLLDVLEGNISLGYGNYDRREYHGALNLPVSDTLSVRFAGASLRHDAYTELVDNYLGLGSGYPTNSTELSAFDQAVDYGQDGPEMADKHSWRVSALWQPTEEFRAVTSLERYRDQGTGLAQLAPDLVAKGIRAVVSDSPSFLDLTNTALRTELDYKTDNYSLRYLYGQSQMRRQQIVDADNGRSSSFEQQRTHSSDFTFSSHELQLMNDDTERLRWLLGAFFSREKNEIVFAVDQQNAGGGRFANGATSWINDFDGAAVSFAIQPDRQVESMGLFSQVTYDLDELSSLTVGARYTKDSKSDRDGRAINCRVTSALGSYVGADSIGPGAPSPEDIYADTATQQAINAGTFHDNGTSEGIGDQPCWIRQVNDLNISWENVSGLIRYDYRPSDDLMYFASLSNGFKSGHIQDAGNHVAPETVTNFELGFKAQYLDDSLRLNGALFHADYRDLQFSNEDRLDINFDGIADTGGSTVVRNASAATIQGLELELDWVMTDVDQLQLTAAFTHAHFDQFEIPDTLFGDLFNPYVSDQSLSPEDPVVLSGNSPPRVPDWKLTLSYSHNFIFDRGVLTPRVVLKASDSYFLDIYNRDKLAPGIFDSLPNGGESLGVQQSYKLFDLSLAYQPNSKNWTVAAYIHNLADKNIKVDSGNVLTSAGLIATYMEPRTFQIKFNYSFSGS</sequence>
<keyword evidence="7" id="KW-0406">Ion transport</keyword>
<dbReference type="Pfam" id="PF07715">
    <property type="entry name" value="Plug"/>
    <property type="match status" value="1"/>
</dbReference>
<comment type="subcellular location">
    <subcellularLocation>
        <location evidence="1 11">Cell outer membrane</location>
        <topology evidence="1 11">Multi-pass membrane protein</topology>
    </subcellularLocation>
</comment>
<name>Q1YUD7_9GAMM</name>
<dbReference type="InterPro" id="IPR039426">
    <property type="entry name" value="TonB-dep_rcpt-like"/>
</dbReference>
<dbReference type="PANTHER" id="PTHR32552">
    <property type="entry name" value="FERRICHROME IRON RECEPTOR-RELATED"/>
    <property type="match status" value="1"/>
</dbReference>
<gene>
    <name evidence="14" type="ORF">GB2207_09931</name>
</gene>
<comment type="similarity">
    <text evidence="11 12">Belongs to the TonB-dependent receptor family.</text>
</comment>
<dbReference type="InterPro" id="IPR011662">
    <property type="entry name" value="Secretin/TonB_short_N"/>
</dbReference>
<dbReference type="GO" id="GO:0009279">
    <property type="term" value="C:cell outer membrane"/>
    <property type="evidence" value="ECO:0007669"/>
    <property type="project" value="UniProtKB-SubCell"/>
</dbReference>